<name>A0A062IGL4_ACIBA</name>
<gene>
    <name evidence="1" type="ORF">J596_2709</name>
</gene>
<sequence length="419" mass="46861">MNEITTKKANPILLGVLGVFVSNISHASALEQSGQSILPFLENGNYAEANLFAVDASVSGIVNDRADLVRDHQSRDTGDIAESTQFYTAVIKLQLTDRLGFGVLYDQPFSADIKYPARSNNSYFDNDISHEGTSVKADTQNLSLLFGYSPYQHFQIYGGPVYQTVKANVALRGNAYTQAFNGYNAKFKQQGEVGWLLGGSYQLPDIALKAAITYRSKIKYQFQVEEDIFGEPLKLVENEKTKLETPASLNIDFQTGISEKSLVYMNLRWVNWKEFETRPPQYGALSEILMNELTNGEYIQGFKLDSYQNDQYSATLGIAHQFTEKWSTSTDVSWDSGTGNPASTMGPIKGSWSLGLGVQFNPAKNYFITGSLKYFWLGDTKTEDGTYYLPIEGIKPYAEQANFKNNHAIAYGLKFGYWF</sequence>
<organism evidence="1 2">
    <name type="scientific">Acinetobacter baumannii 21072</name>
    <dbReference type="NCBI Taxonomy" id="1310697"/>
    <lineage>
        <taxon>Bacteria</taxon>
        <taxon>Pseudomonadati</taxon>
        <taxon>Pseudomonadota</taxon>
        <taxon>Gammaproteobacteria</taxon>
        <taxon>Moraxellales</taxon>
        <taxon>Moraxellaceae</taxon>
        <taxon>Acinetobacter</taxon>
        <taxon>Acinetobacter calcoaceticus/baumannii complex</taxon>
    </lineage>
</organism>
<dbReference type="PATRIC" id="fig|1310697.3.peg.2602"/>
<dbReference type="Proteomes" id="UP000027327">
    <property type="component" value="Unassembled WGS sequence"/>
</dbReference>
<dbReference type="RefSeq" id="WP_032037004.1">
    <property type="nucleotide sequence ID" value="NZ_JMOD01000052.1"/>
</dbReference>
<dbReference type="SUPFAM" id="SSF56935">
    <property type="entry name" value="Porins"/>
    <property type="match status" value="1"/>
</dbReference>
<comment type="caution">
    <text evidence="1">The sequence shown here is derived from an EMBL/GenBank/DDBJ whole genome shotgun (WGS) entry which is preliminary data.</text>
</comment>
<reference evidence="1 2" key="1">
    <citation type="submission" date="2014-04" db="EMBL/GenBank/DDBJ databases">
        <title>Comparative genomics and transcriptomics to identify genetic mechanisms underlying the emergence of carbapenem resistant Acinetobacter baumannii (CRAb).</title>
        <authorList>
            <person name="Harris A.D."/>
            <person name="Johnson K.J."/>
            <person name="George J."/>
            <person name="Nadendla S."/>
            <person name="Daugherty S.C."/>
            <person name="Parankush S."/>
            <person name="Sadzewicz L."/>
            <person name="Tallon L."/>
            <person name="Sengamalay N."/>
            <person name="Hazen T.H."/>
            <person name="Rasko D.A."/>
        </authorList>
    </citation>
    <scope>NUCLEOTIDE SEQUENCE [LARGE SCALE GENOMIC DNA]</scope>
    <source>
        <strain evidence="1 2">21072</strain>
    </source>
</reference>
<evidence type="ECO:0000313" key="1">
    <source>
        <dbReference type="EMBL" id="KCY17662.1"/>
    </source>
</evidence>
<protein>
    <submittedName>
        <fullName evidence="1">Outer membrane transport family protein</fullName>
    </submittedName>
</protein>
<dbReference type="Gene3D" id="2.40.160.60">
    <property type="entry name" value="Outer membrane protein transport protein (OMPP1/FadL/TodX)"/>
    <property type="match status" value="1"/>
</dbReference>
<dbReference type="AlphaFoldDB" id="A0A062IGL4"/>
<accession>A0A062IGL4</accession>
<proteinExistence type="predicted"/>
<evidence type="ECO:0000313" key="2">
    <source>
        <dbReference type="Proteomes" id="UP000027327"/>
    </source>
</evidence>
<dbReference type="EMBL" id="JMOD01000052">
    <property type="protein sequence ID" value="KCY17662.1"/>
    <property type="molecule type" value="Genomic_DNA"/>
</dbReference>